<keyword evidence="3" id="KW-0805">Transcription regulation</keyword>
<keyword evidence="9" id="KW-1185">Reference proteome</keyword>
<evidence type="ECO:0000256" key="3">
    <source>
        <dbReference type="ARBA" id="ARBA00023015"/>
    </source>
</evidence>
<keyword evidence="4" id="KW-0238">DNA-binding</keyword>
<protein>
    <recommendedName>
        <fullName evidence="7">Zn(2)-C6 fungal-type domain-containing protein</fullName>
    </recommendedName>
</protein>
<dbReference type="GO" id="GO:0003677">
    <property type="term" value="F:DNA binding"/>
    <property type="evidence" value="ECO:0007669"/>
    <property type="project" value="UniProtKB-KW"/>
</dbReference>
<keyword evidence="1" id="KW-0479">Metal-binding</keyword>
<dbReference type="CDD" id="cd00067">
    <property type="entry name" value="GAL4"/>
    <property type="match status" value="1"/>
</dbReference>
<sequence>MDDDQYVRSEIEQDPVDLLQAPVPQPPLKNQKRRCGYIPSHNGCLTCKTRRVKCDEIQPTCGPCSKGLRQCKPARVFRYQFTRNETSTSFLSRSRTKPTSHLQLIRGTHQERRAFEYFVHVMGPILAGVHDTEFWQKVVPRWSVSDSVVWLAIVSISSLYEQVKTVGVSSFEQVRHQPGYQWALEYHGQAIKAYRERLQGPDPDTPTALLSCILFALFEFELWNVETALVLVQSCHKMMPLMKRCPDDLDVDGKICMFFARLSNLLSPSMSASLITHKSPCARQLLTLSVLFIMPDRLDEYRIRLYSLMHEATGVIRQADPKWISAEAVSADDLVVRQTQVLQSLEDWHHVILESGRKERSDIHTWLSSLLMLYYWTTHIHLSVCMSQEETKFDEHVNGFGQIIYYGNLALAFATSMKMRSPFAVELCPVKPLFFTVFKCRHRGIRREALDLLRQTKAVTSIGRHPGVVNLAGAIIATEEYGMDSYLDLQDGNEANGALASEDKRVRRVHVSNPVGDEDGADLVQGTVANLLINPCASRLQNRDCSRTVSVNMHSGSFFSDTTIHASGCSMSWRDVSGPQMSLKAAYVAKGEQSESCANDNLHLIIRSLRLMSKVA</sequence>
<dbReference type="SUPFAM" id="SSF57701">
    <property type="entry name" value="Zn2/Cys6 DNA-binding domain"/>
    <property type="match status" value="1"/>
</dbReference>
<name>A0AAN6DPL4_9EURO</name>
<dbReference type="EMBL" id="MU404358">
    <property type="protein sequence ID" value="KAI1610259.1"/>
    <property type="molecule type" value="Genomic_DNA"/>
</dbReference>
<dbReference type="Gene3D" id="4.10.240.10">
    <property type="entry name" value="Zn(2)-C6 fungal-type DNA-binding domain"/>
    <property type="match status" value="1"/>
</dbReference>
<evidence type="ECO:0000256" key="5">
    <source>
        <dbReference type="ARBA" id="ARBA00023163"/>
    </source>
</evidence>
<keyword evidence="5" id="KW-0804">Transcription</keyword>
<dbReference type="PROSITE" id="PS00463">
    <property type="entry name" value="ZN2_CY6_FUNGAL_1"/>
    <property type="match status" value="1"/>
</dbReference>
<comment type="caution">
    <text evidence="8">The sequence shown here is derived from an EMBL/GenBank/DDBJ whole genome shotgun (WGS) entry which is preliminary data.</text>
</comment>
<evidence type="ECO:0000256" key="6">
    <source>
        <dbReference type="ARBA" id="ARBA00023242"/>
    </source>
</evidence>
<proteinExistence type="predicted"/>
<evidence type="ECO:0000313" key="8">
    <source>
        <dbReference type="EMBL" id="KAI1610259.1"/>
    </source>
</evidence>
<accession>A0AAN6DPL4</accession>
<dbReference type="GO" id="GO:0008270">
    <property type="term" value="F:zinc ion binding"/>
    <property type="evidence" value="ECO:0007669"/>
    <property type="project" value="InterPro"/>
</dbReference>
<dbReference type="PROSITE" id="PS50048">
    <property type="entry name" value="ZN2_CY6_FUNGAL_2"/>
    <property type="match status" value="1"/>
</dbReference>
<dbReference type="AlphaFoldDB" id="A0AAN6DPL4"/>
<evidence type="ECO:0000256" key="2">
    <source>
        <dbReference type="ARBA" id="ARBA00022833"/>
    </source>
</evidence>
<evidence type="ECO:0000259" key="7">
    <source>
        <dbReference type="PROSITE" id="PS50048"/>
    </source>
</evidence>
<dbReference type="InterPro" id="IPR036864">
    <property type="entry name" value="Zn2-C6_fun-type_DNA-bd_sf"/>
</dbReference>
<feature type="domain" description="Zn(2)-C6 fungal-type" evidence="7">
    <location>
        <begin position="43"/>
        <end position="71"/>
    </location>
</feature>
<gene>
    <name evidence="8" type="ORF">EDD36DRAFT_320911</name>
</gene>
<keyword evidence="6" id="KW-0539">Nucleus</keyword>
<organism evidence="8 9">
    <name type="scientific">Exophiala viscosa</name>
    <dbReference type="NCBI Taxonomy" id="2486360"/>
    <lineage>
        <taxon>Eukaryota</taxon>
        <taxon>Fungi</taxon>
        <taxon>Dikarya</taxon>
        <taxon>Ascomycota</taxon>
        <taxon>Pezizomycotina</taxon>
        <taxon>Eurotiomycetes</taxon>
        <taxon>Chaetothyriomycetidae</taxon>
        <taxon>Chaetothyriales</taxon>
        <taxon>Herpotrichiellaceae</taxon>
        <taxon>Exophiala</taxon>
    </lineage>
</organism>
<evidence type="ECO:0000256" key="4">
    <source>
        <dbReference type="ARBA" id="ARBA00023125"/>
    </source>
</evidence>
<dbReference type="PANTHER" id="PTHR36206">
    <property type="entry name" value="ASPERCRYPTIN BIOSYNTHESIS CLUSTER-SPECIFIC TRANSCRIPTION REGULATOR ATNN-RELATED"/>
    <property type="match status" value="1"/>
</dbReference>
<dbReference type="GO" id="GO:0000981">
    <property type="term" value="F:DNA-binding transcription factor activity, RNA polymerase II-specific"/>
    <property type="evidence" value="ECO:0007669"/>
    <property type="project" value="InterPro"/>
</dbReference>
<dbReference type="PANTHER" id="PTHR36206:SF14">
    <property type="entry name" value="ZN(2)-C6 FUNGAL-TYPE DOMAIN-CONTAINING PROTEIN-RELATED"/>
    <property type="match status" value="1"/>
</dbReference>
<dbReference type="Proteomes" id="UP001203852">
    <property type="component" value="Unassembled WGS sequence"/>
</dbReference>
<evidence type="ECO:0000313" key="9">
    <source>
        <dbReference type="Proteomes" id="UP001203852"/>
    </source>
</evidence>
<reference evidence="8" key="1">
    <citation type="journal article" date="2022" name="bioRxiv">
        <title>Deciphering the potential niche of two novel black yeast fungi from a biological soil crust based on their genomes, phenotypes, and melanin regulation.</title>
        <authorList>
            <consortium name="DOE Joint Genome Institute"/>
            <person name="Carr E.C."/>
            <person name="Barton Q."/>
            <person name="Grambo S."/>
            <person name="Sullivan M."/>
            <person name="Renfro C.M."/>
            <person name="Kuo A."/>
            <person name="Pangilinan J."/>
            <person name="Lipzen A."/>
            <person name="Keymanesh K."/>
            <person name="Savage E."/>
            <person name="Barry K."/>
            <person name="Grigoriev I.V."/>
            <person name="Riekhof W.R."/>
            <person name="Harris S.S."/>
        </authorList>
    </citation>
    <scope>NUCLEOTIDE SEQUENCE</scope>
    <source>
        <strain evidence="8">JF 03-4F</strain>
    </source>
</reference>
<dbReference type="InterPro" id="IPR001138">
    <property type="entry name" value="Zn2Cys6_DnaBD"/>
</dbReference>
<dbReference type="InterPro" id="IPR052360">
    <property type="entry name" value="Transcr_Regulatory_Proteins"/>
</dbReference>
<keyword evidence="2" id="KW-0862">Zinc</keyword>
<evidence type="ECO:0000256" key="1">
    <source>
        <dbReference type="ARBA" id="ARBA00022723"/>
    </source>
</evidence>